<keyword evidence="4" id="KW-0862">Zinc</keyword>
<evidence type="ECO:0000259" key="9">
    <source>
        <dbReference type="PROSITE" id="PS51084"/>
    </source>
</evidence>
<dbReference type="SUPFAM" id="SSF54197">
    <property type="entry name" value="HIT-like"/>
    <property type="match status" value="1"/>
</dbReference>
<dbReference type="GO" id="GO:0046872">
    <property type="term" value="F:metal ion binding"/>
    <property type="evidence" value="ECO:0007669"/>
    <property type="project" value="UniProtKB-KW"/>
</dbReference>
<evidence type="ECO:0000256" key="2">
    <source>
        <dbReference type="ARBA" id="ARBA00022723"/>
    </source>
</evidence>
<dbReference type="AlphaFoldDB" id="A0A9P8BNC7"/>
<reference evidence="10" key="1">
    <citation type="submission" date="2021-06" db="EMBL/GenBank/DDBJ databases">
        <title>Genome Sequence of Mortierella hyaline Strain SCG-10, a Cold-Adapted, Nitrate-Reducing Fungus Isolated from Soil in Minnesota, USA.</title>
        <authorList>
            <person name="Aldossari N."/>
        </authorList>
    </citation>
    <scope>NUCLEOTIDE SEQUENCE</scope>
    <source>
        <strain evidence="10">SCG-10</strain>
    </source>
</reference>
<evidence type="ECO:0000313" key="10">
    <source>
        <dbReference type="EMBL" id="KAG9061988.1"/>
    </source>
</evidence>
<evidence type="ECO:0000256" key="4">
    <source>
        <dbReference type="ARBA" id="ARBA00022833"/>
    </source>
</evidence>
<organism evidence="10 11">
    <name type="scientific">Linnemannia hyalina</name>
    <dbReference type="NCBI Taxonomy" id="64524"/>
    <lineage>
        <taxon>Eukaryota</taxon>
        <taxon>Fungi</taxon>
        <taxon>Fungi incertae sedis</taxon>
        <taxon>Mucoromycota</taxon>
        <taxon>Mortierellomycotina</taxon>
        <taxon>Mortierellomycetes</taxon>
        <taxon>Mortierellales</taxon>
        <taxon>Mortierellaceae</taxon>
        <taxon>Linnemannia</taxon>
    </lineage>
</organism>
<dbReference type="InterPro" id="IPR032566">
    <property type="entry name" value="Znf-C2HE"/>
</dbReference>
<evidence type="ECO:0000256" key="1">
    <source>
        <dbReference type="ARBA" id="ARBA00004123"/>
    </source>
</evidence>
<evidence type="ECO:0000256" key="3">
    <source>
        <dbReference type="ARBA" id="ARBA00022801"/>
    </source>
</evidence>
<feature type="domain" description="HIT" evidence="9">
    <location>
        <begin position="126"/>
        <end position="233"/>
    </location>
</feature>
<dbReference type="FunFam" id="3.30.428.10:FF:000004">
    <property type="entry name" value="aprataxin isoform X2"/>
    <property type="match status" value="1"/>
</dbReference>
<dbReference type="GO" id="GO:1990165">
    <property type="term" value="F:single-strand break-containing DNA binding"/>
    <property type="evidence" value="ECO:0007669"/>
    <property type="project" value="TreeGrafter"/>
</dbReference>
<dbReference type="OrthoDB" id="3512845at2759"/>
<dbReference type="PROSITE" id="PS00028">
    <property type="entry name" value="ZINC_FINGER_C2H2_1"/>
    <property type="match status" value="1"/>
</dbReference>
<keyword evidence="3" id="KW-0378">Hydrolase</keyword>
<comment type="caution">
    <text evidence="7">Lacks conserved residue(s) required for the propagation of feature annotation.</text>
</comment>
<dbReference type="GO" id="GO:0005634">
    <property type="term" value="C:nucleus"/>
    <property type="evidence" value="ECO:0007669"/>
    <property type="project" value="UniProtKB-SubCell"/>
</dbReference>
<dbReference type="InterPro" id="IPR013087">
    <property type="entry name" value="Znf_C2H2_type"/>
</dbReference>
<evidence type="ECO:0000256" key="5">
    <source>
        <dbReference type="ARBA" id="ARBA00023125"/>
    </source>
</evidence>
<dbReference type="EMBL" id="JAHRHY010000021">
    <property type="protein sequence ID" value="KAG9061988.1"/>
    <property type="molecule type" value="Genomic_DNA"/>
</dbReference>
<dbReference type="PANTHER" id="PTHR12486">
    <property type="entry name" value="APRATAXIN-RELATED"/>
    <property type="match status" value="1"/>
</dbReference>
<keyword evidence="2" id="KW-0479">Metal-binding</keyword>
<dbReference type="GO" id="GO:0030983">
    <property type="term" value="F:mismatched DNA binding"/>
    <property type="evidence" value="ECO:0007669"/>
    <property type="project" value="TreeGrafter"/>
</dbReference>
<dbReference type="GO" id="GO:0033699">
    <property type="term" value="F:DNA 5'-adenosine monophosphate hydrolase activity"/>
    <property type="evidence" value="ECO:0007669"/>
    <property type="project" value="TreeGrafter"/>
</dbReference>
<sequence>MTNKDKKFIDPKEVIHTLDGKIDLFKTILARKDPTAQIPVLSSRSQPAATPGGGTNLVDVTKAEALLSSPSSSRSQHRKRVPYAKTSATDAPAVATTTISSIEKSVTSTQSTPAGGKMQWSAVFVKYCNNPLTIPENLRHWHDDGHIIIMDAYPKAKVHMLVLPRKPVDKVTDLVGEAGIRTVEGLIRVATTLMRTLKAENAYLDFKMGFHAIPSISQLHLHVISQDFCSPYLKNAQHWNSFNTRFFISPEEVIKTIQEKGSFQKTAEELNTYRRMKKIAMVCNQCSQVIKSVPMLRHHLSDHFTHKVKALTRM</sequence>
<comment type="subcellular location">
    <subcellularLocation>
        <location evidence="1">Nucleus</location>
    </subcellularLocation>
</comment>
<gene>
    <name evidence="10" type="ORF">KI688_006706</name>
</gene>
<dbReference type="Proteomes" id="UP000707451">
    <property type="component" value="Unassembled WGS sequence"/>
</dbReference>
<dbReference type="Pfam" id="PF16278">
    <property type="entry name" value="zf-C2HE"/>
    <property type="match status" value="1"/>
</dbReference>
<evidence type="ECO:0000256" key="7">
    <source>
        <dbReference type="PROSITE-ProRule" id="PRU00464"/>
    </source>
</evidence>
<keyword evidence="6" id="KW-0539">Nucleus</keyword>
<evidence type="ECO:0000256" key="8">
    <source>
        <dbReference type="SAM" id="MobiDB-lite"/>
    </source>
</evidence>
<dbReference type="PROSITE" id="PS51084">
    <property type="entry name" value="HIT_2"/>
    <property type="match status" value="1"/>
</dbReference>
<proteinExistence type="predicted"/>
<evidence type="ECO:0000256" key="6">
    <source>
        <dbReference type="ARBA" id="ARBA00023242"/>
    </source>
</evidence>
<accession>A0A9P8BNC7</accession>
<feature type="region of interest" description="Disordered" evidence="8">
    <location>
        <begin position="67"/>
        <end position="87"/>
    </location>
</feature>
<name>A0A9P8BNC7_9FUNG</name>
<protein>
    <recommendedName>
        <fullName evidence="9">HIT domain-containing protein</fullName>
    </recommendedName>
</protein>
<keyword evidence="11" id="KW-1185">Reference proteome</keyword>
<dbReference type="Gene3D" id="3.30.428.10">
    <property type="entry name" value="HIT-like"/>
    <property type="match status" value="1"/>
</dbReference>
<dbReference type="Pfam" id="PF11969">
    <property type="entry name" value="DcpS_C"/>
    <property type="match status" value="1"/>
</dbReference>
<dbReference type="InterPro" id="IPR011146">
    <property type="entry name" value="HIT-like"/>
</dbReference>
<dbReference type="GO" id="GO:0000012">
    <property type="term" value="P:single strand break repair"/>
    <property type="evidence" value="ECO:0007669"/>
    <property type="project" value="TreeGrafter"/>
</dbReference>
<comment type="caution">
    <text evidence="10">The sequence shown here is derived from an EMBL/GenBank/DDBJ whole genome shotgun (WGS) entry which is preliminary data.</text>
</comment>
<evidence type="ECO:0000313" key="11">
    <source>
        <dbReference type="Proteomes" id="UP000707451"/>
    </source>
</evidence>
<dbReference type="GO" id="GO:0003725">
    <property type="term" value="F:double-stranded RNA binding"/>
    <property type="evidence" value="ECO:0007669"/>
    <property type="project" value="TreeGrafter"/>
</dbReference>
<keyword evidence="5" id="KW-0238">DNA-binding</keyword>
<dbReference type="PANTHER" id="PTHR12486:SF4">
    <property type="entry name" value="APRATAXIN"/>
    <property type="match status" value="1"/>
</dbReference>
<dbReference type="GO" id="GO:0003697">
    <property type="term" value="F:single-stranded DNA binding"/>
    <property type="evidence" value="ECO:0007669"/>
    <property type="project" value="TreeGrafter"/>
</dbReference>
<dbReference type="InterPro" id="IPR036265">
    <property type="entry name" value="HIT-like_sf"/>
</dbReference>